<protein>
    <submittedName>
        <fullName evidence="1">Uncharacterized protein</fullName>
    </submittedName>
</protein>
<dbReference type="AlphaFoldDB" id="A0A9D4CH53"/>
<sequence>MHDCHTLQEDLDKLMKWEHLWDMEFNPSKCQVLNITRNKSKFSLITDSMDKY</sequence>
<dbReference type="EMBL" id="JAIWYP010000012">
    <property type="protein sequence ID" value="KAH3725178.1"/>
    <property type="molecule type" value="Genomic_DNA"/>
</dbReference>
<reference evidence="1" key="2">
    <citation type="submission" date="2020-11" db="EMBL/GenBank/DDBJ databases">
        <authorList>
            <person name="McCartney M.A."/>
            <person name="Auch B."/>
            <person name="Kono T."/>
            <person name="Mallez S."/>
            <person name="Becker A."/>
            <person name="Gohl D.M."/>
            <person name="Silverstein K.A.T."/>
            <person name="Koren S."/>
            <person name="Bechman K.B."/>
            <person name="Herman A."/>
            <person name="Abrahante J.E."/>
            <person name="Garbe J."/>
        </authorList>
    </citation>
    <scope>NUCLEOTIDE SEQUENCE</scope>
    <source>
        <strain evidence="1">Duluth1</strain>
        <tissue evidence="1">Whole animal</tissue>
    </source>
</reference>
<comment type="caution">
    <text evidence="1">The sequence shown here is derived from an EMBL/GenBank/DDBJ whole genome shotgun (WGS) entry which is preliminary data.</text>
</comment>
<reference evidence="1" key="1">
    <citation type="journal article" date="2019" name="bioRxiv">
        <title>The Genome of the Zebra Mussel, Dreissena polymorpha: A Resource for Invasive Species Research.</title>
        <authorList>
            <person name="McCartney M.A."/>
            <person name="Auch B."/>
            <person name="Kono T."/>
            <person name="Mallez S."/>
            <person name="Zhang Y."/>
            <person name="Obille A."/>
            <person name="Becker A."/>
            <person name="Abrahante J.E."/>
            <person name="Garbe J."/>
            <person name="Badalamenti J.P."/>
            <person name="Herman A."/>
            <person name="Mangelson H."/>
            <person name="Liachko I."/>
            <person name="Sullivan S."/>
            <person name="Sone E.D."/>
            <person name="Koren S."/>
            <person name="Silverstein K.A.T."/>
            <person name="Beckman K.B."/>
            <person name="Gohl D.M."/>
        </authorList>
    </citation>
    <scope>NUCLEOTIDE SEQUENCE</scope>
    <source>
        <strain evidence="1">Duluth1</strain>
        <tissue evidence="1">Whole animal</tissue>
    </source>
</reference>
<gene>
    <name evidence="1" type="ORF">DPMN_051013</name>
</gene>
<accession>A0A9D4CH53</accession>
<keyword evidence="2" id="KW-1185">Reference proteome</keyword>
<evidence type="ECO:0000313" key="2">
    <source>
        <dbReference type="Proteomes" id="UP000828390"/>
    </source>
</evidence>
<evidence type="ECO:0000313" key="1">
    <source>
        <dbReference type="EMBL" id="KAH3725178.1"/>
    </source>
</evidence>
<proteinExistence type="predicted"/>
<dbReference type="Proteomes" id="UP000828390">
    <property type="component" value="Unassembled WGS sequence"/>
</dbReference>
<organism evidence="1 2">
    <name type="scientific">Dreissena polymorpha</name>
    <name type="common">Zebra mussel</name>
    <name type="synonym">Mytilus polymorpha</name>
    <dbReference type="NCBI Taxonomy" id="45954"/>
    <lineage>
        <taxon>Eukaryota</taxon>
        <taxon>Metazoa</taxon>
        <taxon>Spiralia</taxon>
        <taxon>Lophotrochozoa</taxon>
        <taxon>Mollusca</taxon>
        <taxon>Bivalvia</taxon>
        <taxon>Autobranchia</taxon>
        <taxon>Heteroconchia</taxon>
        <taxon>Euheterodonta</taxon>
        <taxon>Imparidentia</taxon>
        <taxon>Neoheterodontei</taxon>
        <taxon>Myida</taxon>
        <taxon>Dreissenoidea</taxon>
        <taxon>Dreissenidae</taxon>
        <taxon>Dreissena</taxon>
    </lineage>
</organism>
<name>A0A9D4CH53_DREPO</name>